<keyword evidence="3 6" id="KW-0645">Protease</keyword>
<dbReference type="Pfam" id="PF00089">
    <property type="entry name" value="Trypsin"/>
    <property type="match status" value="1"/>
</dbReference>
<dbReference type="OrthoDB" id="10059102at2759"/>
<dbReference type="PRINTS" id="PR00722">
    <property type="entry name" value="CHYMOTRYPSIN"/>
</dbReference>
<dbReference type="EMBL" id="MRZV01002025">
    <property type="protein sequence ID" value="PIK34969.1"/>
    <property type="molecule type" value="Genomic_DNA"/>
</dbReference>
<dbReference type="CDD" id="cd00190">
    <property type="entry name" value="Tryp_SPc"/>
    <property type="match status" value="1"/>
</dbReference>
<dbReference type="SUPFAM" id="SSF56436">
    <property type="entry name" value="C-type lectin-like"/>
    <property type="match status" value="1"/>
</dbReference>
<dbReference type="Gene3D" id="4.10.400.10">
    <property type="entry name" value="Low-density Lipoprotein Receptor"/>
    <property type="match status" value="1"/>
</dbReference>
<accession>A0A2G8JGY3</accession>
<dbReference type="InterPro" id="IPR016186">
    <property type="entry name" value="C-type_lectin-like/link_sf"/>
</dbReference>
<dbReference type="InterPro" id="IPR018378">
    <property type="entry name" value="C-type_lectin_CS"/>
</dbReference>
<dbReference type="Gene3D" id="3.10.100.10">
    <property type="entry name" value="Mannose-Binding Protein A, subunit A"/>
    <property type="match status" value="1"/>
</dbReference>
<keyword evidence="6" id="KW-0472">Membrane</keyword>
<feature type="domain" description="C-type lectin" evidence="4">
    <location>
        <begin position="17"/>
        <end position="135"/>
    </location>
</feature>
<dbReference type="GO" id="GO:0006508">
    <property type="term" value="P:proteolysis"/>
    <property type="evidence" value="ECO:0007669"/>
    <property type="project" value="UniProtKB-KW"/>
</dbReference>
<evidence type="ECO:0000313" key="6">
    <source>
        <dbReference type="EMBL" id="PIK34969.1"/>
    </source>
</evidence>
<evidence type="ECO:0000256" key="2">
    <source>
        <dbReference type="ARBA" id="ARBA00024195"/>
    </source>
</evidence>
<dbReference type="PROSITE" id="PS50240">
    <property type="entry name" value="TRYPSIN_DOM"/>
    <property type="match status" value="1"/>
</dbReference>
<feature type="domain" description="Peptidase S1" evidence="5">
    <location>
        <begin position="152"/>
        <end position="386"/>
    </location>
</feature>
<name>A0A2G8JGY3_STIJA</name>
<reference evidence="6 7" key="1">
    <citation type="journal article" date="2017" name="PLoS Biol.">
        <title>The sea cucumber genome provides insights into morphological evolution and visceral regeneration.</title>
        <authorList>
            <person name="Zhang X."/>
            <person name="Sun L."/>
            <person name="Yuan J."/>
            <person name="Sun Y."/>
            <person name="Gao Y."/>
            <person name="Zhang L."/>
            <person name="Li S."/>
            <person name="Dai H."/>
            <person name="Hamel J.F."/>
            <person name="Liu C."/>
            <person name="Yu Y."/>
            <person name="Liu S."/>
            <person name="Lin W."/>
            <person name="Guo K."/>
            <person name="Jin S."/>
            <person name="Xu P."/>
            <person name="Storey K.B."/>
            <person name="Huan P."/>
            <person name="Zhang T."/>
            <person name="Zhou Y."/>
            <person name="Zhang J."/>
            <person name="Lin C."/>
            <person name="Li X."/>
            <person name="Xing L."/>
            <person name="Huo D."/>
            <person name="Sun M."/>
            <person name="Wang L."/>
            <person name="Mercier A."/>
            <person name="Li F."/>
            <person name="Yang H."/>
            <person name="Xiang J."/>
        </authorList>
    </citation>
    <scope>NUCLEOTIDE SEQUENCE [LARGE SCALE GENOMIC DNA]</scope>
    <source>
        <strain evidence="6">Shaxun</strain>
        <tissue evidence="6">Muscle</tissue>
    </source>
</reference>
<dbReference type="SMR" id="A0A2G8JGY3"/>
<keyword evidence="6" id="KW-0812">Transmembrane</keyword>
<evidence type="ECO:0000256" key="1">
    <source>
        <dbReference type="ARBA" id="ARBA00023157"/>
    </source>
</evidence>
<dbReference type="InterPro" id="IPR001254">
    <property type="entry name" value="Trypsin_dom"/>
</dbReference>
<dbReference type="SMART" id="SM00020">
    <property type="entry name" value="Tryp_SPc"/>
    <property type="match status" value="1"/>
</dbReference>
<dbReference type="Gene3D" id="2.40.10.10">
    <property type="entry name" value="Trypsin-like serine proteases"/>
    <property type="match status" value="1"/>
</dbReference>
<dbReference type="Proteomes" id="UP000230750">
    <property type="component" value="Unassembled WGS sequence"/>
</dbReference>
<evidence type="ECO:0000313" key="7">
    <source>
        <dbReference type="Proteomes" id="UP000230750"/>
    </source>
</evidence>
<dbReference type="InterPro" id="IPR036055">
    <property type="entry name" value="LDL_receptor-like_sf"/>
</dbReference>
<dbReference type="SMART" id="SM00192">
    <property type="entry name" value="LDLa"/>
    <property type="match status" value="1"/>
</dbReference>
<dbReference type="InterPro" id="IPR016187">
    <property type="entry name" value="CTDL_fold"/>
</dbReference>
<dbReference type="SUPFAM" id="SSF50494">
    <property type="entry name" value="Trypsin-like serine proteases"/>
    <property type="match status" value="1"/>
</dbReference>
<evidence type="ECO:0000259" key="5">
    <source>
        <dbReference type="PROSITE" id="PS50240"/>
    </source>
</evidence>
<comment type="caution">
    <text evidence="6">The sequence shown here is derived from an EMBL/GenBank/DDBJ whole genome shotgun (WGS) entry which is preliminary data.</text>
</comment>
<dbReference type="InterPro" id="IPR001304">
    <property type="entry name" value="C-type_lectin-like"/>
</dbReference>
<keyword evidence="3" id="KW-0720">Serine protease</keyword>
<organism evidence="6 7">
    <name type="scientific">Stichopus japonicus</name>
    <name type="common">Sea cucumber</name>
    <dbReference type="NCBI Taxonomy" id="307972"/>
    <lineage>
        <taxon>Eukaryota</taxon>
        <taxon>Metazoa</taxon>
        <taxon>Echinodermata</taxon>
        <taxon>Eleutherozoa</taxon>
        <taxon>Echinozoa</taxon>
        <taxon>Holothuroidea</taxon>
        <taxon>Aspidochirotacea</taxon>
        <taxon>Aspidochirotida</taxon>
        <taxon>Stichopodidae</taxon>
        <taxon>Apostichopus</taxon>
    </lineage>
</organism>
<dbReference type="SMART" id="SM00034">
    <property type="entry name" value="CLECT"/>
    <property type="match status" value="1"/>
</dbReference>
<dbReference type="InterPro" id="IPR018114">
    <property type="entry name" value="TRYPSIN_HIS"/>
</dbReference>
<dbReference type="CDD" id="cd00112">
    <property type="entry name" value="LDLa"/>
    <property type="match status" value="1"/>
</dbReference>
<evidence type="ECO:0000259" key="4">
    <source>
        <dbReference type="PROSITE" id="PS50041"/>
    </source>
</evidence>
<dbReference type="InterPro" id="IPR001314">
    <property type="entry name" value="Peptidase_S1A"/>
</dbReference>
<dbReference type="PROSITE" id="PS00134">
    <property type="entry name" value="TRYPSIN_HIS"/>
    <property type="match status" value="1"/>
</dbReference>
<dbReference type="InterPro" id="IPR033116">
    <property type="entry name" value="TRYPSIN_SER"/>
</dbReference>
<dbReference type="FunFam" id="2.40.10.10:FF:000068">
    <property type="entry name" value="transmembrane protease serine 2"/>
    <property type="match status" value="1"/>
</dbReference>
<dbReference type="PROSITE" id="PS50041">
    <property type="entry name" value="C_TYPE_LECTIN_2"/>
    <property type="match status" value="1"/>
</dbReference>
<dbReference type="FunFam" id="2.40.10.10:FF:000002">
    <property type="entry name" value="Transmembrane protease serine"/>
    <property type="match status" value="1"/>
</dbReference>
<dbReference type="AlphaFoldDB" id="A0A2G8JGY3"/>
<dbReference type="PANTHER" id="PTHR24252:SF7">
    <property type="entry name" value="HYALIN"/>
    <property type="match status" value="1"/>
</dbReference>
<comment type="similarity">
    <text evidence="2">Belongs to the peptidase S1 family. CLIP subfamily.</text>
</comment>
<protein>
    <submittedName>
        <fullName evidence="6">Putative transmembrane protease serine 9-like</fullName>
    </submittedName>
</protein>
<dbReference type="GO" id="GO:0004252">
    <property type="term" value="F:serine-type endopeptidase activity"/>
    <property type="evidence" value="ECO:0007669"/>
    <property type="project" value="InterPro"/>
</dbReference>
<keyword evidence="1" id="KW-1015">Disulfide bond</keyword>
<keyword evidence="3" id="KW-0378">Hydrolase</keyword>
<dbReference type="PROSITE" id="PS00135">
    <property type="entry name" value="TRYPSIN_SER"/>
    <property type="match status" value="1"/>
</dbReference>
<proteinExistence type="inferred from homology"/>
<dbReference type="InterPro" id="IPR002172">
    <property type="entry name" value="LDrepeatLR_classA_rpt"/>
</dbReference>
<gene>
    <name evidence="6" type="ORF">BSL78_28204</name>
</gene>
<keyword evidence="7" id="KW-1185">Reference proteome</keyword>
<sequence>MCTEVDGQACLPGWVEVNGRCFQGVDGIGLPASHDERRRHCLQRRGDLAKIDPPVSFQNFLANAFGANQEYFIGLTDIAVEGDYRWVRDNTLPSVLPWAAQQPNGGLLENCVSAVGISPQWSDVGCNQQLPFVCERPAENPPCGSGPFTNRIVGGNAAPIGAWPWQGSLERSCGATLISEEWAVTAAHCLGATSIFFGDTTQNVPAATRQVSDVTWFMHPNYDVDTIENDIALLYLHTPMTLSNVVRPACLYNTITNIATDQSPPELTELTNCYVTGWGDLMDGGDNFPDNLQEAALTIFTPENCGNYGASFIERIMLCAGDVNSQMGACQGDSGGPLICQDVRDIAQPWTLAGVVSFGIGCASPGFPGVYSRVSTLRSFIDNTRNAETLFRCAGDGQILLTSQACDNIADCNDYSDEIGCNPVPLGVTFNLVSPKFGLVTNFITRRWIYFPGANEALIISITENNIPSTGGTLTVTNDISGAAPVNVPDIVPNVDAPFIALSSGTGQPIVVYLDKFSIDTIAGFQGTIAVL</sequence>
<dbReference type="Pfam" id="PF00059">
    <property type="entry name" value="Lectin_C"/>
    <property type="match status" value="1"/>
</dbReference>
<dbReference type="STRING" id="307972.A0A2G8JGY3"/>
<dbReference type="InterPro" id="IPR009003">
    <property type="entry name" value="Peptidase_S1_PA"/>
</dbReference>
<dbReference type="PROSITE" id="PS00615">
    <property type="entry name" value="C_TYPE_LECTIN_1"/>
    <property type="match status" value="1"/>
</dbReference>
<dbReference type="PANTHER" id="PTHR24252">
    <property type="entry name" value="ACROSIN-RELATED"/>
    <property type="match status" value="1"/>
</dbReference>
<evidence type="ECO:0000256" key="3">
    <source>
        <dbReference type="RuleBase" id="RU363034"/>
    </source>
</evidence>
<dbReference type="InterPro" id="IPR043504">
    <property type="entry name" value="Peptidase_S1_PA_chymotrypsin"/>
</dbReference>
<dbReference type="SUPFAM" id="SSF57424">
    <property type="entry name" value="LDL receptor-like module"/>
    <property type="match status" value="1"/>
</dbReference>